<feature type="binding site" evidence="19">
    <location>
        <position position="9"/>
    </location>
    <ligand>
        <name>a divalent metal cation</name>
        <dbReference type="ChEBI" id="CHEBI:60240"/>
        <label>1</label>
        <note>catalytic</note>
    </ligand>
</feature>
<dbReference type="GO" id="GO:0005829">
    <property type="term" value="C:cytosol"/>
    <property type="evidence" value="ECO:0007669"/>
    <property type="project" value="TreeGrafter"/>
</dbReference>
<keyword evidence="13 19" id="KW-0464">Manganese</keyword>
<evidence type="ECO:0000256" key="17">
    <source>
        <dbReference type="PIRSR" id="PIRSR606309-1"/>
    </source>
</evidence>
<keyword evidence="10 20" id="KW-0269">Exonuclease</keyword>
<sequence length="237" mass="26431">MREIVFDTETTGFGVEEHRIIEIGCVEMINRLPSGRTFHKYLNPERDIDFGATKVHGITNEKVADAPLFKDVVHEMLEFFGDAPLVAHNAEFDFSFMNKELERLGMPPLMNEMVDTLVIARQKLPGQRHNLDSLCKFYDIDTSARTFHGALLDAQLLADVYVELHGGLQAGFELGAAVVEGEGAAEAVAHMFDEALAKLSTATRAIQATTEEIEAHKAFLQKFVPNSKWLQEPKTEA</sequence>
<feature type="binding site" evidence="18">
    <location>
        <position position="153"/>
    </location>
    <ligand>
        <name>substrate</name>
    </ligand>
</feature>
<feature type="binding site" evidence="19">
    <location>
        <position position="153"/>
    </location>
    <ligand>
        <name>a divalent metal cation</name>
        <dbReference type="ChEBI" id="CHEBI:60240"/>
        <label>1</label>
        <note>catalytic</note>
    </ligand>
</feature>
<comment type="caution">
    <text evidence="22">The sequence shown here is derived from an EMBL/GenBank/DDBJ whole genome shotgun (WGS) entry which is preliminary data.</text>
</comment>
<dbReference type="GO" id="GO:0046872">
    <property type="term" value="F:metal ion binding"/>
    <property type="evidence" value="ECO:0007669"/>
    <property type="project" value="UniProtKB-KW"/>
</dbReference>
<evidence type="ECO:0000256" key="2">
    <source>
        <dbReference type="ARBA" id="ARBA00012417"/>
    </source>
</evidence>
<dbReference type="GO" id="GO:0008408">
    <property type="term" value="F:3'-5' exonuclease activity"/>
    <property type="evidence" value="ECO:0007669"/>
    <property type="project" value="TreeGrafter"/>
</dbReference>
<dbReference type="GO" id="GO:0045004">
    <property type="term" value="P:DNA replication proofreading"/>
    <property type="evidence" value="ECO:0007669"/>
    <property type="project" value="TreeGrafter"/>
</dbReference>
<dbReference type="Gene3D" id="3.30.420.10">
    <property type="entry name" value="Ribonuclease H-like superfamily/Ribonuclease H"/>
    <property type="match status" value="1"/>
</dbReference>
<keyword evidence="5 20" id="KW-0548">Nucleotidyltransferase</keyword>
<keyword evidence="11 19" id="KW-0460">Magnesium</keyword>
<evidence type="ECO:0000256" key="15">
    <source>
        <dbReference type="ARBA" id="ARBA00026073"/>
    </source>
</evidence>
<dbReference type="EMBL" id="VAFM01000001">
    <property type="protein sequence ID" value="TKW61995.1"/>
    <property type="molecule type" value="Genomic_DNA"/>
</dbReference>
<evidence type="ECO:0000256" key="3">
    <source>
        <dbReference type="ARBA" id="ARBA00020352"/>
    </source>
</evidence>
<evidence type="ECO:0000256" key="8">
    <source>
        <dbReference type="ARBA" id="ARBA00022723"/>
    </source>
</evidence>
<dbReference type="NCBIfam" id="TIGR01406">
    <property type="entry name" value="dnaQ_proteo"/>
    <property type="match status" value="1"/>
</dbReference>
<dbReference type="Pfam" id="PF00929">
    <property type="entry name" value="RNase_T"/>
    <property type="match status" value="1"/>
</dbReference>
<evidence type="ECO:0000256" key="4">
    <source>
        <dbReference type="ARBA" id="ARBA00022679"/>
    </source>
</evidence>
<evidence type="ECO:0000256" key="20">
    <source>
        <dbReference type="RuleBase" id="RU364087"/>
    </source>
</evidence>
<dbReference type="GO" id="GO:0003677">
    <property type="term" value="F:DNA binding"/>
    <property type="evidence" value="ECO:0007669"/>
    <property type="project" value="InterPro"/>
</dbReference>
<evidence type="ECO:0000256" key="18">
    <source>
        <dbReference type="PIRSR" id="PIRSR606309-2"/>
    </source>
</evidence>
<keyword evidence="9 20" id="KW-0378">Hydrolase</keyword>
<evidence type="ECO:0000256" key="12">
    <source>
        <dbReference type="ARBA" id="ARBA00022932"/>
    </source>
</evidence>
<dbReference type="InterPro" id="IPR012337">
    <property type="entry name" value="RNaseH-like_sf"/>
</dbReference>
<feature type="binding site" evidence="19">
    <location>
        <position position="7"/>
    </location>
    <ligand>
        <name>a divalent metal cation</name>
        <dbReference type="ChEBI" id="CHEBI:60240"/>
        <label>1</label>
        <note>catalytic</note>
    </ligand>
</feature>
<feature type="domain" description="Exonuclease" evidence="21">
    <location>
        <begin position="2"/>
        <end position="170"/>
    </location>
</feature>
<keyword evidence="4 20" id="KW-0808">Transferase</keyword>
<evidence type="ECO:0000259" key="21">
    <source>
        <dbReference type="SMART" id="SM00479"/>
    </source>
</evidence>
<evidence type="ECO:0000256" key="6">
    <source>
        <dbReference type="ARBA" id="ARBA00022705"/>
    </source>
</evidence>
<dbReference type="InterPro" id="IPR006309">
    <property type="entry name" value="DnaQ_proteo"/>
</dbReference>
<accession>A0A6N4RDB7</accession>
<dbReference type="SMART" id="SM00479">
    <property type="entry name" value="EXOIII"/>
    <property type="match status" value="1"/>
</dbReference>
<gene>
    <name evidence="20 22" type="primary">dnaQ</name>
    <name evidence="22" type="ORF">DI628_05070</name>
</gene>
<evidence type="ECO:0000256" key="1">
    <source>
        <dbReference type="ARBA" id="ARBA00001936"/>
    </source>
</evidence>
<evidence type="ECO:0000256" key="10">
    <source>
        <dbReference type="ARBA" id="ARBA00022839"/>
    </source>
</evidence>
<keyword evidence="7 20" id="KW-0540">Nuclease</keyword>
<feature type="binding site" evidence="18">
    <location>
        <position position="9"/>
    </location>
    <ligand>
        <name>substrate</name>
    </ligand>
</feature>
<reference evidence="22 23" key="1">
    <citation type="journal article" date="2017" name="Nat. Commun.">
        <title>In situ click chemistry generation of cyclooxygenase-2 inhibitors.</title>
        <authorList>
            <person name="Bhardwaj A."/>
            <person name="Kaur J."/>
            <person name="Wuest M."/>
            <person name="Wuest F."/>
        </authorList>
    </citation>
    <scope>NUCLEOTIDE SEQUENCE [LARGE SCALE GENOMIC DNA]</scope>
    <source>
        <strain evidence="22">S2_018_000_R2_106</strain>
    </source>
</reference>
<comment type="function">
    <text evidence="14 20">DNA polymerase III is a complex, multichain enzyme responsible for most of the replicative synthesis in bacteria. The epsilon subunit contain the editing function and is a proofreading 3'-5' exonuclease.</text>
</comment>
<dbReference type="InterPro" id="IPR006054">
    <property type="entry name" value="DnaQ"/>
</dbReference>
<evidence type="ECO:0000256" key="16">
    <source>
        <dbReference type="ARBA" id="ARBA00049244"/>
    </source>
</evidence>
<dbReference type="AlphaFoldDB" id="A0A6N4RDB7"/>
<evidence type="ECO:0000313" key="23">
    <source>
        <dbReference type="Proteomes" id="UP000320948"/>
    </source>
</evidence>
<evidence type="ECO:0000313" key="22">
    <source>
        <dbReference type="EMBL" id="TKW61995.1"/>
    </source>
</evidence>
<feature type="binding site" evidence="18">
    <location>
        <position position="56"/>
    </location>
    <ligand>
        <name>substrate</name>
    </ligand>
</feature>
<keyword evidence="12 20" id="KW-0239">DNA-directed DNA polymerase</keyword>
<feature type="active site" description="Proton acceptor" evidence="17">
    <location>
        <position position="148"/>
    </location>
</feature>
<evidence type="ECO:0000256" key="14">
    <source>
        <dbReference type="ARBA" id="ARBA00025483"/>
    </source>
</evidence>
<comment type="catalytic activity">
    <reaction evidence="16 20">
        <text>DNA(n) + a 2'-deoxyribonucleoside 5'-triphosphate = DNA(n+1) + diphosphate</text>
        <dbReference type="Rhea" id="RHEA:22508"/>
        <dbReference type="Rhea" id="RHEA-COMP:17339"/>
        <dbReference type="Rhea" id="RHEA-COMP:17340"/>
        <dbReference type="ChEBI" id="CHEBI:33019"/>
        <dbReference type="ChEBI" id="CHEBI:61560"/>
        <dbReference type="ChEBI" id="CHEBI:173112"/>
        <dbReference type="EC" id="2.7.7.7"/>
    </reaction>
</comment>
<feature type="binding site" evidence="18">
    <location>
        <position position="7"/>
    </location>
    <ligand>
        <name>substrate</name>
    </ligand>
</feature>
<comment type="cofactor">
    <cofactor evidence="19">
        <name>Mg(2+)</name>
        <dbReference type="ChEBI" id="CHEBI:18420"/>
    </cofactor>
    <cofactor evidence="19">
        <name>Mn(2+)</name>
        <dbReference type="ChEBI" id="CHEBI:29035"/>
    </cofactor>
    <text evidence="19">Binds 2 divalent metal cations. Magnesium or manganese.</text>
</comment>
<organism evidence="22 23">
    <name type="scientific">Blastochloris viridis</name>
    <name type="common">Rhodopseudomonas viridis</name>
    <dbReference type="NCBI Taxonomy" id="1079"/>
    <lineage>
        <taxon>Bacteria</taxon>
        <taxon>Pseudomonadati</taxon>
        <taxon>Pseudomonadota</taxon>
        <taxon>Alphaproteobacteria</taxon>
        <taxon>Hyphomicrobiales</taxon>
        <taxon>Blastochloridaceae</taxon>
        <taxon>Blastochloris</taxon>
    </lineage>
</organism>
<dbReference type="NCBIfam" id="TIGR00573">
    <property type="entry name" value="dnaq"/>
    <property type="match status" value="1"/>
</dbReference>
<dbReference type="FunFam" id="3.30.420.10:FF:000012">
    <property type="entry name" value="DNA polymerase III subunit epsilon"/>
    <property type="match status" value="1"/>
</dbReference>
<dbReference type="InterPro" id="IPR036397">
    <property type="entry name" value="RNaseH_sf"/>
</dbReference>
<evidence type="ECO:0000256" key="13">
    <source>
        <dbReference type="ARBA" id="ARBA00023211"/>
    </source>
</evidence>
<evidence type="ECO:0000256" key="11">
    <source>
        <dbReference type="ARBA" id="ARBA00022842"/>
    </source>
</evidence>
<name>A0A6N4RDB7_BLAVI</name>
<evidence type="ECO:0000256" key="19">
    <source>
        <dbReference type="PIRSR" id="PIRSR606309-3"/>
    </source>
</evidence>
<dbReference type="Proteomes" id="UP000320948">
    <property type="component" value="Unassembled WGS sequence"/>
</dbReference>
<evidence type="ECO:0000256" key="7">
    <source>
        <dbReference type="ARBA" id="ARBA00022722"/>
    </source>
</evidence>
<dbReference type="SUPFAM" id="SSF53098">
    <property type="entry name" value="Ribonuclease H-like"/>
    <property type="match status" value="1"/>
</dbReference>
<comment type="cofactor">
    <cofactor evidence="1 20">
        <name>Mn(2+)</name>
        <dbReference type="ChEBI" id="CHEBI:29035"/>
    </cofactor>
</comment>
<keyword evidence="8 19" id="KW-0479">Metal-binding</keyword>
<protein>
    <recommendedName>
        <fullName evidence="3 20">DNA polymerase III subunit epsilon</fullName>
        <ecNumber evidence="2 20">2.7.7.7</ecNumber>
    </recommendedName>
</protein>
<proteinExistence type="predicted"/>
<dbReference type="PANTHER" id="PTHR30231:SF41">
    <property type="entry name" value="DNA POLYMERASE III SUBUNIT EPSILON"/>
    <property type="match status" value="1"/>
</dbReference>
<dbReference type="NCBIfam" id="NF004316">
    <property type="entry name" value="PRK05711.1"/>
    <property type="match status" value="1"/>
</dbReference>
<dbReference type="InterPro" id="IPR013520">
    <property type="entry name" value="Ribonucl_H"/>
</dbReference>
<evidence type="ECO:0000256" key="5">
    <source>
        <dbReference type="ARBA" id="ARBA00022695"/>
    </source>
</evidence>
<keyword evidence="6 20" id="KW-0235">DNA replication</keyword>
<dbReference type="EC" id="2.7.7.7" evidence="2 20"/>
<dbReference type="CDD" id="cd06131">
    <property type="entry name" value="DNA_pol_III_epsilon_Ecoli_like"/>
    <property type="match status" value="1"/>
</dbReference>
<evidence type="ECO:0000256" key="9">
    <source>
        <dbReference type="ARBA" id="ARBA00022801"/>
    </source>
</evidence>
<dbReference type="PANTHER" id="PTHR30231">
    <property type="entry name" value="DNA POLYMERASE III SUBUNIT EPSILON"/>
    <property type="match status" value="1"/>
</dbReference>
<comment type="subunit">
    <text evidence="15 20">DNA polymerase III contains a core (composed of alpha, epsilon and theta chains) that associates with a tau subunit. This core dimerizes to form the POLIII' complex. PolIII' associates with the gamma complex (composed of gamma, delta, delta', psi and chi chains) and with the beta chain to form the complete DNA polymerase III complex.</text>
</comment>
<dbReference type="GO" id="GO:0003887">
    <property type="term" value="F:DNA-directed DNA polymerase activity"/>
    <property type="evidence" value="ECO:0007669"/>
    <property type="project" value="UniProtKB-KW"/>
</dbReference>